<name>A0A644ZID0_9ZZZZ</name>
<evidence type="ECO:0000313" key="1">
    <source>
        <dbReference type="EMBL" id="MPM40088.1"/>
    </source>
</evidence>
<comment type="caution">
    <text evidence="1">The sequence shown here is derived from an EMBL/GenBank/DDBJ whole genome shotgun (WGS) entry which is preliminary data.</text>
</comment>
<sequence length="65" mass="7198">MEGTLFKVFFTGTGKVFENVVKHRIEHLRIFTVDPVKQGVECLTVLGCVGEVKKGEILGDETFGN</sequence>
<organism evidence="1">
    <name type="scientific">bioreactor metagenome</name>
    <dbReference type="NCBI Taxonomy" id="1076179"/>
    <lineage>
        <taxon>unclassified sequences</taxon>
        <taxon>metagenomes</taxon>
        <taxon>ecological metagenomes</taxon>
    </lineage>
</organism>
<gene>
    <name evidence="1" type="ORF">SDC9_86726</name>
</gene>
<dbReference type="EMBL" id="VSSQ01008873">
    <property type="protein sequence ID" value="MPM40088.1"/>
    <property type="molecule type" value="Genomic_DNA"/>
</dbReference>
<reference evidence="1" key="1">
    <citation type="submission" date="2019-08" db="EMBL/GenBank/DDBJ databases">
        <authorList>
            <person name="Kucharzyk K."/>
            <person name="Murdoch R.W."/>
            <person name="Higgins S."/>
            <person name="Loffler F."/>
        </authorList>
    </citation>
    <scope>NUCLEOTIDE SEQUENCE</scope>
</reference>
<protein>
    <submittedName>
        <fullName evidence="1">Uncharacterized protein</fullName>
    </submittedName>
</protein>
<accession>A0A644ZID0</accession>
<dbReference type="AlphaFoldDB" id="A0A644ZID0"/>
<proteinExistence type="predicted"/>